<dbReference type="InterPro" id="IPR058396">
    <property type="entry name" value="DUF8083"/>
</dbReference>
<dbReference type="RefSeq" id="WP_030427138.1">
    <property type="nucleotide sequence ID" value="NZ_JOEF01000002.1"/>
</dbReference>
<dbReference type="AlphaFoldDB" id="A0A1G9ZCS4"/>
<reference evidence="2 3" key="1">
    <citation type="submission" date="2016-10" db="EMBL/GenBank/DDBJ databases">
        <authorList>
            <person name="de Groot N.N."/>
        </authorList>
    </citation>
    <scope>NUCLEOTIDE SEQUENCE [LARGE SCALE GENOMIC DNA]</scope>
    <source>
        <strain evidence="2 3">DSM 44149</strain>
    </source>
</reference>
<keyword evidence="3" id="KW-1185">Reference proteome</keyword>
<protein>
    <recommendedName>
        <fullName evidence="1">DUF8083 domain-containing protein</fullName>
    </recommendedName>
</protein>
<dbReference type="eggNOG" id="ENOG5032IA4">
    <property type="taxonomic scope" value="Bacteria"/>
</dbReference>
<name>A0A1G9ZCS4_ALLAB</name>
<accession>A0A1G9ZCS4</accession>
<dbReference type="Proteomes" id="UP000183376">
    <property type="component" value="Chromosome I"/>
</dbReference>
<proteinExistence type="predicted"/>
<evidence type="ECO:0000313" key="2">
    <source>
        <dbReference type="EMBL" id="SDN19188.1"/>
    </source>
</evidence>
<dbReference type="STRING" id="211114.SAMN04489726_5426"/>
<dbReference type="EMBL" id="LT629701">
    <property type="protein sequence ID" value="SDN19188.1"/>
    <property type="molecule type" value="Genomic_DNA"/>
</dbReference>
<dbReference type="OrthoDB" id="4961314at2"/>
<feature type="domain" description="DUF8083" evidence="1">
    <location>
        <begin position="5"/>
        <end position="294"/>
    </location>
</feature>
<evidence type="ECO:0000259" key="1">
    <source>
        <dbReference type="Pfam" id="PF26312"/>
    </source>
</evidence>
<organism evidence="2 3">
    <name type="scientific">Allokutzneria albata</name>
    <name type="common">Kibdelosporangium albatum</name>
    <dbReference type="NCBI Taxonomy" id="211114"/>
    <lineage>
        <taxon>Bacteria</taxon>
        <taxon>Bacillati</taxon>
        <taxon>Actinomycetota</taxon>
        <taxon>Actinomycetes</taxon>
        <taxon>Pseudonocardiales</taxon>
        <taxon>Pseudonocardiaceae</taxon>
        <taxon>Allokutzneria</taxon>
    </lineage>
</organism>
<evidence type="ECO:0000313" key="3">
    <source>
        <dbReference type="Proteomes" id="UP000183376"/>
    </source>
</evidence>
<sequence>MPRPFVAYLRVYEPLSSLEGAFRSQVEHALRNGGGLTRSQAADRERELWLRTQLAAPARLLPGDNAEGEGALRRLDVITLPAAEAPGRDAVDADESPLVCPLDLRPRAAAGVMGFLANSVGPLVDEALPMPVEVVKARASAALSNLPRRAAHVVSSTWTVPLPWFALVDPGARKVVLKERGDAERSVHWLISMTDARRRAEEAHAVVVATLGEEGPARILRDTSRWLAHFDVNSVIELDYGGLVQLLEDSELTEDTSAEDVQVALSALETGNAELAAERYAKLREFWSDLASREQHN</sequence>
<gene>
    <name evidence="2" type="ORF">SAMN04489726_5426</name>
</gene>
<dbReference type="Pfam" id="PF26312">
    <property type="entry name" value="DUF8083"/>
    <property type="match status" value="1"/>
</dbReference>